<dbReference type="PANTHER" id="PTHR47763">
    <property type="entry name" value="ALPHA-PROTEIN KINASE VWKA"/>
    <property type="match status" value="1"/>
</dbReference>
<dbReference type="EMBL" id="CP000230">
    <property type="protein sequence ID" value="ABC23946.1"/>
    <property type="molecule type" value="Genomic_DNA"/>
</dbReference>
<proteinExistence type="predicted"/>
<dbReference type="PROSITE" id="PS50234">
    <property type="entry name" value="VWFA"/>
    <property type="match status" value="1"/>
</dbReference>
<dbReference type="PANTHER" id="PTHR47763:SF4">
    <property type="entry name" value="ALPHA-PROTEIN KINASE VWKA"/>
    <property type="match status" value="1"/>
</dbReference>
<organism evidence="2 3">
    <name type="scientific">Rhodospirillum rubrum (strain ATCC 11170 / ATH 1.1.1 / DSM 467 / LMG 4362 / NCIMB 8255 / S1)</name>
    <dbReference type="NCBI Taxonomy" id="269796"/>
    <lineage>
        <taxon>Bacteria</taxon>
        <taxon>Pseudomonadati</taxon>
        <taxon>Pseudomonadota</taxon>
        <taxon>Alphaproteobacteria</taxon>
        <taxon>Rhodospirillales</taxon>
        <taxon>Rhodospirillaceae</taxon>
        <taxon>Rhodospirillum</taxon>
    </lineage>
</organism>
<dbReference type="InterPro" id="IPR002035">
    <property type="entry name" value="VWF_A"/>
</dbReference>
<keyword evidence="2" id="KW-0418">Kinase</keyword>
<accession>Q2RPJ9</accession>
<dbReference type="PhylomeDB" id="Q2RPJ9"/>
<evidence type="ECO:0000313" key="3">
    <source>
        <dbReference type="Proteomes" id="UP000001929"/>
    </source>
</evidence>
<evidence type="ECO:0000313" key="2">
    <source>
        <dbReference type="EMBL" id="ABC23946.1"/>
    </source>
</evidence>
<feature type="domain" description="VWFA" evidence="1">
    <location>
        <begin position="232"/>
        <end position="452"/>
    </location>
</feature>
<dbReference type="InterPro" id="IPR036465">
    <property type="entry name" value="vWFA_dom_sf"/>
</dbReference>
<dbReference type="PATRIC" id="fig|269796.9.peg.3264"/>
<dbReference type="Pfam" id="PF00092">
    <property type="entry name" value="VWA"/>
    <property type="match status" value="1"/>
</dbReference>
<keyword evidence="2" id="KW-0723">Serine/threonine-protein kinase</keyword>
<dbReference type="RefSeq" id="WP_011390899.1">
    <property type="nucleotide sequence ID" value="NC_007643.1"/>
</dbReference>
<dbReference type="KEGG" id="rru:Rru_A3151"/>
<dbReference type="STRING" id="269796.Rru_A3151"/>
<dbReference type="eggNOG" id="COG2304">
    <property type="taxonomic scope" value="Bacteria"/>
</dbReference>
<dbReference type="CDD" id="cd00198">
    <property type="entry name" value="vWFA"/>
    <property type="match status" value="1"/>
</dbReference>
<gene>
    <name evidence="2" type="ordered locus">Rru_A3151</name>
</gene>
<dbReference type="Proteomes" id="UP000001929">
    <property type="component" value="Chromosome"/>
</dbReference>
<keyword evidence="2" id="KW-0808">Transferase</keyword>
<dbReference type="SUPFAM" id="SSF53300">
    <property type="entry name" value="vWA-like"/>
    <property type="match status" value="1"/>
</dbReference>
<name>Q2RPJ9_RHORT</name>
<dbReference type="InterPro" id="IPR052969">
    <property type="entry name" value="Thr-specific_kinase-like"/>
</dbReference>
<dbReference type="HOGENOM" id="CLU_404175_0_0_5"/>
<dbReference type="EnsemblBacteria" id="ABC23946">
    <property type="protein sequence ID" value="ABC23946"/>
    <property type="gene ID" value="Rru_A3151"/>
</dbReference>
<protein>
    <submittedName>
        <fullName evidence="2">Serine/threonine protein kinase</fullName>
    </submittedName>
</protein>
<dbReference type="GO" id="GO:0004674">
    <property type="term" value="F:protein serine/threonine kinase activity"/>
    <property type="evidence" value="ECO:0007669"/>
    <property type="project" value="UniProtKB-KW"/>
</dbReference>
<keyword evidence="3" id="KW-1185">Reference proteome</keyword>
<reference evidence="2 3" key="1">
    <citation type="journal article" date="2011" name="Stand. Genomic Sci.">
        <title>Complete genome sequence of Rhodospirillum rubrum type strain (S1).</title>
        <authorList>
            <person name="Munk A.C."/>
            <person name="Copeland A."/>
            <person name="Lucas S."/>
            <person name="Lapidus A."/>
            <person name="Del Rio T.G."/>
            <person name="Barry K."/>
            <person name="Detter J.C."/>
            <person name="Hammon N."/>
            <person name="Israni S."/>
            <person name="Pitluck S."/>
            <person name="Brettin T."/>
            <person name="Bruce D."/>
            <person name="Han C."/>
            <person name="Tapia R."/>
            <person name="Gilna P."/>
            <person name="Schmutz J."/>
            <person name="Larimer F."/>
            <person name="Land M."/>
            <person name="Kyrpides N.C."/>
            <person name="Mavromatis K."/>
            <person name="Richardson P."/>
            <person name="Rohde M."/>
            <person name="Goker M."/>
            <person name="Klenk H.P."/>
            <person name="Zhang Y."/>
            <person name="Roberts G.P."/>
            <person name="Reslewic S."/>
            <person name="Schwartz D.C."/>
        </authorList>
    </citation>
    <scope>NUCLEOTIDE SEQUENCE [LARGE SCALE GENOMIC DNA]</scope>
    <source>
        <strain evidence="3">ATCC 11170 / ATH 1.1.1 / DSM 467 / LMG 4362 / NCIMB 8255 / S1</strain>
    </source>
</reference>
<sequence>MTSLARSLALIVFGLGVALSLPEAHAEARHPLLIEGKTELFQRVLTRPGAQLTPVAGAPSKLDPFTPLFVYGRQPKDGGAALLEVGTDAKGTVIGFLPETDAVEWSHALVLAFSQPIGRERTLFFKDKAGLESWQDSPELLVKAREARSLIDAGTLPAGSPVVSIEPKEFIDFEKNFYMLPILQAERKRLNTGFRVRNVEVASVTSEETSESRERPLKRRMNVAAMADFRAGVVFVIDASSSMDPYIDKTRQVMDDVLKRVQAEGLADKVRFGLVAFRDDPKKVKGVEYLTRTFADPNSTADAKAFSKAIAPLKATPISTRAFAEDSFAAIDTALNTIDWSGFAARYLILVTDASSRGARAEIVDGKTVPPSATLLDVEGMNQLVRGKKAALYAFHLKTPAGAADHARAEAQYRILSRYENAPSLYYPVPAGDEAAFGAAVTTLADALVAQVRDAEKTLAEPDAAQDPKPVAKGPLDLTQSARMVGRAMALAHLGRAEGVAAPSMFRAWASDRDFANPDTANFSVRVLLSKNQLSDLQKTLQLTVEALEKGQIDPGDFFNQLRSAALSAGRDPSKVGQGTARNMESAGLVSEYLDGLPYQSRLMGLSQDDWIAMGVAEQQAIIDATYAKVQLYQKYHDDNDHWIALTPGAEPGDTVFPVPIDSLP</sequence>
<dbReference type="Gene3D" id="3.40.50.410">
    <property type="entry name" value="von Willebrand factor, type A domain"/>
    <property type="match status" value="1"/>
</dbReference>
<dbReference type="AlphaFoldDB" id="Q2RPJ9"/>
<evidence type="ECO:0000259" key="1">
    <source>
        <dbReference type="PROSITE" id="PS50234"/>
    </source>
</evidence>